<accession>A0A235FEV7</accession>
<dbReference type="RefSeq" id="WP_094251445.1">
    <property type="nucleotide sequence ID" value="NZ_JBHLXL010000001.1"/>
</dbReference>
<dbReference type="InterPro" id="IPR029441">
    <property type="entry name" value="Cass2"/>
</dbReference>
<evidence type="ECO:0000259" key="1">
    <source>
        <dbReference type="SMART" id="SM00871"/>
    </source>
</evidence>
<organism evidence="2 3">
    <name type="scientific">Fictibacillus aquaticus</name>
    <dbReference type="NCBI Taxonomy" id="2021314"/>
    <lineage>
        <taxon>Bacteria</taxon>
        <taxon>Bacillati</taxon>
        <taxon>Bacillota</taxon>
        <taxon>Bacilli</taxon>
        <taxon>Bacillales</taxon>
        <taxon>Fictibacillaceae</taxon>
        <taxon>Fictibacillus</taxon>
    </lineage>
</organism>
<comment type="caution">
    <text evidence="2">The sequence shown here is derived from an EMBL/GenBank/DDBJ whole genome shotgun (WGS) entry which is preliminary data.</text>
</comment>
<dbReference type="InterPro" id="IPR010499">
    <property type="entry name" value="AraC_E-bd"/>
</dbReference>
<dbReference type="EMBL" id="NOII01000001">
    <property type="protein sequence ID" value="OYD59484.1"/>
    <property type="molecule type" value="Genomic_DNA"/>
</dbReference>
<dbReference type="SMART" id="SM00871">
    <property type="entry name" value="AraC_E_bind"/>
    <property type="match status" value="1"/>
</dbReference>
<dbReference type="InterPro" id="IPR011256">
    <property type="entry name" value="Reg_factor_effector_dom_sf"/>
</dbReference>
<reference evidence="2 3" key="1">
    <citation type="submission" date="2017-07" db="EMBL/GenBank/DDBJ databases">
        <title>Fictibacillus sp. nov. GDSW-R2A3 Genome sequencing and assembly.</title>
        <authorList>
            <person name="Mayilraj S."/>
        </authorList>
    </citation>
    <scope>NUCLEOTIDE SEQUENCE [LARGE SCALE GENOMIC DNA]</scope>
    <source>
        <strain evidence="2 3">GDSW-R2A3</strain>
    </source>
</reference>
<name>A0A235FEV7_9BACL</name>
<dbReference type="Gene3D" id="3.20.80.10">
    <property type="entry name" value="Regulatory factor, effector binding domain"/>
    <property type="match status" value="1"/>
</dbReference>
<dbReference type="Proteomes" id="UP000215059">
    <property type="component" value="Unassembled WGS sequence"/>
</dbReference>
<keyword evidence="3" id="KW-1185">Reference proteome</keyword>
<proteinExistence type="predicted"/>
<dbReference type="OrthoDB" id="2863365at2"/>
<dbReference type="Pfam" id="PF14526">
    <property type="entry name" value="Cass2"/>
    <property type="match status" value="1"/>
</dbReference>
<dbReference type="SUPFAM" id="SSF55136">
    <property type="entry name" value="Probable bacterial effector-binding domain"/>
    <property type="match status" value="1"/>
</dbReference>
<protein>
    <submittedName>
        <fullName evidence="2">AraC family transcriptional regulator</fullName>
    </submittedName>
</protein>
<evidence type="ECO:0000313" key="3">
    <source>
        <dbReference type="Proteomes" id="UP000215059"/>
    </source>
</evidence>
<dbReference type="AlphaFoldDB" id="A0A235FEV7"/>
<evidence type="ECO:0000313" key="2">
    <source>
        <dbReference type="EMBL" id="OYD59484.1"/>
    </source>
</evidence>
<gene>
    <name evidence="2" type="ORF">CGZ90_06230</name>
</gene>
<sequence length="148" mass="17134">MECTKVKKTFKVVGIKGHGVYDNFGHDVPKLAQKFLVRKDEIENRSDTEIALFEPKRDANHMEGHFYVGLMVNETLNTVPEGMDYIEVAQNYVTVRGEISNIGSLHDYLLKWSEENNHKRDLESHIVETYHPMENGKEEVEIYLPVKV</sequence>
<feature type="domain" description="AraC effector-binding" evidence="1">
    <location>
        <begin position="1"/>
        <end position="147"/>
    </location>
</feature>